<evidence type="ECO:0000313" key="2">
    <source>
        <dbReference type="EMBL" id="GLC26655.1"/>
    </source>
</evidence>
<feature type="transmembrane region" description="Helical" evidence="1">
    <location>
        <begin position="158"/>
        <end position="180"/>
    </location>
</feature>
<feature type="transmembrane region" description="Helical" evidence="1">
    <location>
        <begin position="133"/>
        <end position="152"/>
    </location>
</feature>
<keyword evidence="1" id="KW-0812">Transmembrane</keyword>
<feature type="transmembrane region" description="Helical" evidence="1">
    <location>
        <begin position="27"/>
        <end position="45"/>
    </location>
</feature>
<dbReference type="Proteomes" id="UP001161325">
    <property type="component" value="Unassembled WGS sequence"/>
</dbReference>
<evidence type="ECO:0000256" key="1">
    <source>
        <dbReference type="SAM" id="Phobius"/>
    </source>
</evidence>
<organism evidence="2 3">
    <name type="scientific">Roseisolibacter agri</name>
    <dbReference type="NCBI Taxonomy" id="2014610"/>
    <lineage>
        <taxon>Bacteria</taxon>
        <taxon>Pseudomonadati</taxon>
        <taxon>Gemmatimonadota</taxon>
        <taxon>Gemmatimonadia</taxon>
        <taxon>Gemmatimonadales</taxon>
        <taxon>Gemmatimonadaceae</taxon>
        <taxon>Roseisolibacter</taxon>
    </lineage>
</organism>
<reference evidence="2" key="1">
    <citation type="submission" date="2022-08" db="EMBL/GenBank/DDBJ databases">
        <title>Draft genome sequencing of Roseisolibacter agri AW1220.</title>
        <authorList>
            <person name="Tobiishi Y."/>
            <person name="Tonouchi A."/>
        </authorList>
    </citation>
    <scope>NUCLEOTIDE SEQUENCE</scope>
    <source>
        <strain evidence="2">AW1220</strain>
    </source>
</reference>
<feature type="transmembrane region" description="Helical" evidence="1">
    <location>
        <begin position="187"/>
        <end position="206"/>
    </location>
</feature>
<dbReference type="RefSeq" id="WP_284351112.1">
    <property type="nucleotide sequence ID" value="NZ_BRXS01000005.1"/>
</dbReference>
<proteinExistence type="predicted"/>
<feature type="transmembrane region" description="Helical" evidence="1">
    <location>
        <begin position="101"/>
        <end position="126"/>
    </location>
</feature>
<dbReference type="EMBL" id="BRXS01000005">
    <property type="protein sequence ID" value="GLC26655.1"/>
    <property type="molecule type" value="Genomic_DNA"/>
</dbReference>
<dbReference type="AlphaFoldDB" id="A0AA37QHN8"/>
<keyword evidence="1" id="KW-0472">Membrane</keyword>
<gene>
    <name evidence="2" type="ORF">rosag_31680</name>
</gene>
<evidence type="ECO:0000313" key="3">
    <source>
        <dbReference type="Proteomes" id="UP001161325"/>
    </source>
</evidence>
<name>A0AA37QHN8_9BACT</name>
<comment type="caution">
    <text evidence="2">The sequence shown here is derived from an EMBL/GenBank/DDBJ whole genome shotgun (WGS) entry which is preliminary data.</text>
</comment>
<protein>
    <submittedName>
        <fullName evidence="2">Uncharacterized protein</fullName>
    </submittedName>
</protein>
<keyword evidence="1" id="KW-1133">Transmembrane helix</keyword>
<sequence>MSLPASGPLDRSPSLFSGRPLSRGERIALALLVGVVCALGFWVVTRRIPQFVAKDFTYPWRAARALLAGLDPYAVIQPTGPYPYESRFPYPLPAALVVVPLAWLSAAVAGAAFFGLSAAALTWALLAEGGGLARLWMLVSAPFAMALVLGQWSPLLVAGALLPACAWALSLKPTLGLALFVSRPSRAAVVGGAVLALVGLVLVPAWPLEWVRAARATVGHPAFVTQPFGWLPLLALLRWRDRDARLVALLACVPQNPYFYDQLPLWLVARSGRAAAALTALSWLAFAGTKSVCSDPHFCGDEAQPWVLWLLYVPATALVLARGHEARLAALGARLLGRTRGDRSPEAADAAR</sequence>
<accession>A0AA37QHN8</accession>
<keyword evidence="3" id="KW-1185">Reference proteome</keyword>